<dbReference type="CDD" id="cd15489">
    <property type="entry name" value="PHD_SF"/>
    <property type="match status" value="1"/>
</dbReference>
<dbReference type="InterPro" id="IPR013083">
    <property type="entry name" value="Znf_RING/FYVE/PHD"/>
</dbReference>
<evidence type="ECO:0000256" key="5">
    <source>
        <dbReference type="SAM" id="Coils"/>
    </source>
</evidence>
<evidence type="ECO:0000313" key="7">
    <source>
        <dbReference type="EMBL" id="PNF36340.1"/>
    </source>
</evidence>
<proteinExistence type="predicted"/>
<dbReference type="Proteomes" id="UP000235965">
    <property type="component" value="Unassembled WGS sequence"/>
</dbReference>
<dbReference type="CDD" id="cd00229">
    <property type="entry name" value="SGNH_hydrolase"/>
    <property type="match status" value="1"/>
</dbReference>
<dbReference type="SUPFAM" id="SSF52266">
    <property type="entry name" value="SGNH hydrolase"/>
    <property type="match status" value="1"/>
</dbReference>
<feature type="coiled-coil region" evidence="5">
    <location>
        <begin position="121"/>
        <end position="162"/>
    </location>
</feature>
<evidence type="ECO:0000256" key="1">
    <source>
        <dbReference type="ARBA" id="ARBA00022723"/>
    </source>
</evidence>
<dbReference type="AlphaFoldDB" id="A0A2J7R682"/>
<organism evidence="7 8">
    <name type="scientific">Cryptotermes secundus</name>
    <dbReference type="NCBI Taxonomy" id="105785"/>
    <lineage>
        <taxon>Eukaryota</taxon>
        <taxon>Metazoa</taxon>
        <taxon>Ecdysozoa</taxon>
        <taxon>Arthropoda</taxon>
        <taxon>Hexapoda</taxon>
        <taxon>Insecta</taxon>
        <taxon>Pterygota</taxon>
        <taxon>Neoptera</taxon>
        <taxon>Polyneoptera</taxon>
        <taxon>Dictyoptera</taxon>
        <taxon>Blattodea</taxon>
        <taxon>Blattoidea</taxon>
        <taxon>Termitoidae</taxon>
        <taxon>Kalotermitidae</taxon>
        <taxon>Cryptotermitinae</taxon>
        <taxon>Cryptotermes</taxon>
    </lineage>
</organism>
<dbReference type="STRING" id="105785.A0A2J7R682"/>
<dbReference type="InterPro" id="IPR001965">
    <property type="entry name" value="Znf_PHD"/>
</dbReference>
<dbReference type="SMART" id="SM00249">
    <property type="entry name" value="PHD"/>
    <property type="match status" value="1"/>
</dbReference>
<evidence type="ECO:0000256" key="3">
    <source>
        <dbReference type="ARBA" id="ARBA00022833"/>
    </source>
</evidence>
<feature type="domain" description="PHD-type" evidence="6">
    <location>
        <begin position="71"/>
        <end position="119"/>
    </location>
</feature>
<dbReference type="PROSITE" id="PS50016">
    <property type="entry name" value="ZF_PHD_2"/>
    <property type="match status" value="1"/>
</dbReference>
<comment type="caution">
    <text evidence="7">The sequence shown here is derived from an EMBL/GenBank/DDBJ whole genome shotgun (WGS) entry which is preliminary data.</text>
</comment>
<dbReference type="InterPro" id="IPR011011">
    <property type="entry name" value="Znf_FYVE_PHD"/>
</dbReference>
<sequence length="329" mass="37224">MGCYLEDYPARVGNWAARTPWRHVQGREVNGQARSYIGNMLLCAAALAIVLVIGGVEQNPGPVVEAENILQVLCSGCERNLKSGTQCDTCGRWFHNSCGNVRAQMAESGKWSCERCRWGRLRQLEEKLENAMKQIEELKRKNRALEDQLRRAIARGDTVQRQQDAECLVLGDSIIRNVEAEHMRVQCFPGIRTEQPQRVIDNRDLGAHDTVVIHVGTNDLRRTGNLDYVMGDVYALVKKAKTKFPQATLVLSGVLRLRDVSWRRIGALNDRYDWVARSLGVTFVDPNSWIEDWDFGRDGLHINSSGARKLGQLYSRVCDFGGRVQNRNE</sequence>
<protein>
    <recommendedName>
        <fullName evidence="6">PHD-type domain-containing protein</fullName>
    </recommendedName>
</protein>
<dbReference type="OrthoDB" id="8192833at2759"/>
<evidence type="ECO:0000259" key="6">
    <source>
        <dbReference type="PROSITE" id="PS50016"/>
    </source>
</evidence>
<dbReference type="Gene3D" id="3.30.40.10">
    <property type="entry name" value="Zinc/RING finger domain, C3HC4 (zinc finger)"/>
    <property type="match status" value="1"/>
</dbReference>
<keyword evidence="1" id="KW-0479">Metal-binding</keyword>
<evidence type="ECO:0000313" key="8">
    <source>
        <dbReference type="Proteomes" id="UP000235965"/>
    </source>
</evidence>
<dbReference type="InterPro" id="IPR019787">
    <property type="entry name" value="Znf_PHD-finger"/>
</dbReference>
<evidence type="ECO:0000256" key="4">
    <source>
        <dbReference type="PROSITE-ProRule" id="PRU00146"/>
    </source>
</evidence>
<keyword evidence="2 4" id="KW-0863">Zinc-finger</keyword>
<accession>A0A2J7R682</accession>
<name>A0A2J7R682_9NEOP</name>
<dbReference type="InterPro" id="IPR013830">
    <property type="entry name" value="SGNH_hydro"/>
</dbReference>
<gene>
    <name evidence="7" type="ORF">B7P43_G00510</name>
</gene>
<dbReference type="InParanoid" id="A0A2J7R682"/>
<reference evidence="7 8" key="1">
    <citation type="submission" date="2017-12" db="EMBL/GenBank/DDBJ databases">
        <title>Hemimetabolous genomes reveal molecular basis of termite eusociality.</title>
        <authorList>
            <person name="Harrison M.C."/>
            <person name="Jongepier E."/>
            <person name="Robertson H.M."/>
            <person name="Arning N."/>
            <person name="Bitard-Feildel T."/>
            <person name="Chao H."/>
            <person name="Childers C.P."/>
            <person name="Dinh H."/>
            <person name="Doddapaneni H."/>
            <person name="Dugan S."/>
            <person name="Gowin J."/>
            <person name="Greiner C."/>
            <person name="Han Y."/>
            <person name="Hu H."/>
            <person name="Hughes D.S.T."/>
            <person name="Huylmans A.-K."/>
            <person name="Kemena C."/>
            <person name="Kremer L.P.M."/>
            <person name="Lee S.L."/>
            <person name="Lopez-Ezquerra A."/>
            <person name="Mallet L."/>
            <person name="Monroy-Kuhn J.M."/>
            <person name="Moser A."/>
            <person name="Murali S.C."/>
            <person name="Muzny D.M."/>
            <person name="Otani S."/>
            <person name="Piulachs M.-D."/>
            <person name="Poelchau M."/>
            <person name="Qu J."/>
            <person name="Schaub F."/>
            <person name="Wada-Katsumata A."/>
            <person name="Worley K.C."/>
            <person name="Xie Q."/>
            <person name="Ylla G."/>
            <person name="Poulsen M."/>
            <person name="Gibbs R.A."/>
            <person name="Schal C."/>
            <person name="Richards S."/>
            <person name="Belles X."/>
            <person name="Korb J."/>
            <person name="Bornberg-Bauer E."/>
        </authorList>
    </citation>
    <scope>NUCLEOTIDE SEQUENCE [LARGE SCALE GENOMIC DNA]</scope>
    <source>
        <tissue evidence="7">Whole body</tissue>
    </source>
</reference>
<keyword evidence="5" id="KW-0175">Coiled coil</keyword>
<dbReference type="InterPro" id="IPR036514">
    <property type="entry name" value="SGNH_hydro_sf"/>
</dbReference>
<dbReference type="Gene3D" id="3.40.50.1110">
    <property type="entry name" value="SGNH hydrolase"/>
    <property type="match status" value="1"/>
</dbReference>
<dbReference type="GO" id="GO:0008270">
    <property type="term" value="F:zinc ion binding"/>
    <property type="evidence" value="ECO:0007669"/>
    <property type="project" value="UniProtKB-KW"/>
</dbReference>
<keyword evidence="8" id="KW-1185">Reference proteome</keyword>
<evidence type="ECO:0000256" key="2">
    <source>
        <dbReference type="ARBA" id="ARBA00022771"/>
    </source>
</evidence>
<dbReference type="SUPFAM" id="SSF57903">
    <property type="entry name" value="FYVE/PHD zinc finger"/>
    <property type="match status" value="1"/>
</dbReference>
<dbReference type="Pfam" id="PF13472">
    <property type="entry name" value="Lipase_GDSL_2"/>
    <property type="match status" value="1"/>
</dbReference>
<dbReference type="EMBL" id="NEVH01006980">
    <property type="protein sequence ID" value="PNF36340.1"/>
    <property type="molecule type" value="Genomic_DNA"/>
</dbReference>
<dbReference type="Pfam" id="PF00628">
    <property type="entry name" value="PHD"/>
    <property type="match status" value="1"/>
</dbReference>
<keyword evidence="3" id="KW-0862">Zinc</keyword>